<dbReference type="Proteomes" id="UP000324022">
    <property type="component" value="Unassembled WGS sequence"/>
</dbReference>
<evidence type="ECO:0000313" key="1">
    <source>
        <dbReference type="EMBL" id="SPO22997.1"/>
    </source>
</evidence>
<proteinExistence type="predicted"/>
<evidence type="ECO:0000313" key="2">
    <source>
        <dbReference type="Proteomes" id="UP000324022"/>
    </source>
</evidence>
<gene>
    <name evidence="1" type="ORF">UTRI_01675</name>
</gene>
<name>A0A5C3E0D2_9BASI</name>
<sequence length="108" mass="12033">MFLHHVKFDRRPSLGGCILQKGLFAEDQVSSDWISLISARFANEEGKKNNNKKFRTLSFIKVLQSKSAVSPDQCLSKYSPTQARKAAAAAVVVATLAIRAREEHVEED</sequence>
<reference evidence="1 2" key="1">
    <citation type="submission" date="2018-03" db="EMBL/GenBank/DDBJ databases">
        <authorList>
            <person name="Guldener U."/>
        </authorList>
    </citation>
    <scope>NUCLEOTIDE SEQUENCE [LARGE SCALE GENOMIC DNA]</scope>
    <source>
        <strain evidence="1 2">NBRC100155</strain>
    </source>
</reference>
<protein>
    <submittedName>
        <fullName evidence="1">Uncharacterized protein</fullName>
    </submittedName>
</protein>
<dbReference type="EMBL" id="OOIN01000005">
    <property type="protein sequence ID" value="SPO22997.1"/>
    <property type="molecule type" value="Genomic_DNA"/>
</dbReference>
<keyword evidence="2" id="KW-1185">Reference proteome</keyword>
<accession>A0A5C3E0D2</accession>
<dbReference type="AlphaFoldDB" id="A0A5C3E0D2"/>
<organism evidence="1 2">
    <name type="scientific">Ustilago trichophora</name>
    <dbReference type="NCBI Taxonomy" id="86804"/>
    <lineage>
        <taxon>Eukaryota</taxon>
        <taxon>Fungi</taxon>
        <taxon>Dikarya</taxon>
        <taxon>Basidiomycota</taxon>
        <taxon>Ustilaginomycotina</taxon>
        <taxon>Ustilaginomycetes</taxon>
        <taxon>Ustilaginales</taxon>
        <taxon>Ustilaginaceae</taxon>
        <taxon>Ustilago</taxon>
    </lineage>
</organism>